<dbReference type="EMBL" id="JAGEOJ010000007">
    <property type="protein sequence ID" value="MBO2449178.1"/>
    <property type="molecule type" value="Genomic_DNA"/>
</dbReference>
<keyword evidence="3" id="KW-1185">Reference proteome</keyword>
<dbReference type="Proteomes" id="UP000669179">
    <property type="component" value="Unassembled WGS sequence"/>
</dbReference>
<name>A0A939PFJ3_9ACTN</name>
<gene>
    <name evidence="2" type="ORF">J4573_18890</name>
</gene>
<evidence type="ECO:0000313" key="3">
    <source>
        <dbReference type="Proteomes" id="UP000669179"/>
    </source>
</evidence>
<feature type="transmembrane region" description="Helical" evidence="1">
    <location>
        <begin position="54"/>
        <end position="75"/>
    </location>
</feature>
<protein>
    <submittedName>
        <fullName evidence="2">CU044_5270 family protein</fullName>
    </submittedName>
</protein>
<comment type="caution">
    <text evidence="2">The sequence shown here is derived from an EMBL/GenBank/DDBJ whole genome shotgun (WGS) entry which is preliminary data.</text>
</comment>
<accession>A0A939PFJ3</accession>
<proteinExistence type="predicted"/>
<keyword evidence="1" id="KW-0472">Membrane</keyword>
<evidence type="ECO:0000256" key="1">
    <source>
        <dbReference type="SAM" id="Phobius"/>
    </source>
</evidence>
<dbReference type="NCBIfam" id="NF038083">
    <property type="entry name" value="CU044_5270_fam"/>
    <property type="match status" value="1"/>
</dbReference>
<dbReference type="InterPro" id="IPR047789">
    <property type="entry name" value="CU044_5270-like"/>
</dbReference>
<keyword evidence="1" id="KW-1133">Transmembrane helix</keyword>
<dbReference type="RefSeq" id="WP_208257037.1">
    <property type="nucleotide sequence ID" value="NZ_JAGEOJ010000007.1"/>
</dbReference>
<keyword evidence="1" id="KW-0812">Transmembrane</keyword>
<reference evidence="2" key="1">
    <citation type="submission" date="2021-03" db="EMBL/GenBank/DDBJ databases">
        <authorList>
            <person name="Kanchanasin P."/>
            <person name="Saeng-In P."/>
            <person name="Phongsopitanun W."/>
            <person name="Yuki M."/>
            <person name="Kudo T."/>
            <person name="Ohkuma M."/>
            <person name="Tanasupawat S."/>
        </authorList>
    </citation>
    <scope>NUCLEOTIDE SEQUENCE</scope>
    <source>
        <strain evidence="2">GKU 128</strain>
    </source>
</reference>
<sequence>MDEVMMAAELLDEGGPSAEVTQAGRAGLDRLMNGDEMAARRAKRERRGLPRLRIGIGLGMVAAAAAAAVAIATVGGGGGAVKSPPGANPRATELPAERILLAAAEHAAKEPVGRFWRVKRYDGQAYQVKARKGGGSYSVLGYSDFWDDWKSRSDKDPDVLYARDRGARPLTPADVAAWRKDGSPTTFRAWSNDHWATLSTKSGGTYGVGPGGWQSETTTPAKKRKAAAEIAKMCADPKAPVGATGKCSFAELTWEEREKLANDPEGMKKLLFPNSPKGRKPLGAANDLMSGFDFLTEQPASPQARATVFRLLAKMPDVRSIGTVKDASGRTGIGLAAQGTMQEGSGTVFDYQLILEPGTYRILAGQEVVVRAGGSMKGMKPGNILNQDIVLSAGWTNETPHHD</sequence>
<dbReference type="AlphaFoldDB" id="A0A939PFJ3"/>
<evidence type="ECO:0000313" key="2">
    <source>
        <dbReference type="EMBL" id="MBO2449178.1"/>
    </source>
</evidence>
<organism evidence="2 3">
    <name type="scientific">Actinomadura barringtoniae</name>
    <dbReference type="NCBI Taxonomy" id="1427535"/>
    <lineage>
        <taxon>Bacteria</taxon>
        <taxon>Bacillati</taxon>
        <taxon>Actinomycetota</taxon>
        <taxon>Actinomycetes</taxon>
        <taxon>Streptosporangiales</taxon>
        <taxon>Thermomonosporaceae</taxon>
        <taxon>Actinomadura</taxon>
    </lineage>
</organism>